<protein>
    <submittedName>
        <fullName evidence="1">Uncharacterized protein</fullName>
    </submittedName>
</protein>
<dbReference type="Proteomes" id="UP001461498">
    <property type="component" value="Unassembled WGS sequence"/>
</dbReference>
<gene>
    <name evidence="1" type="ORF">O3M35_008800</name>
</gene>
<reference evidence="1 2" key="1">
    <citation type="submission" date="2022-12" db="EMBL/GenBank/DDBJ databases">
        <title>Chromosome-level genome assembly of true bugs.</title>
        <authorList>
            <person name="Ma L."/>
            <person name="Li H."/>
        </authorList>
    </citation>
    <scope>NUCLEOTIDE SEQUENCE [LARGE SCALE GENOMIC DNA]</scope>
    <source>
        <strain evidence="1">Lab_2022b</strain>
    </source>
</reference>
<evidence type="ECO:0000313" key="1">
    <source>
        <dbReference type="EMBL" id="KAK9506961.1"/>
    </source>
</evidence>
<organism evidence="1 2">
    <name type="scientific">Rhynocoris fuscipes</name>
    <dbReference type="NCBI Taxonomy" id="488301"/>
    <lineage>
        <taxon>Eukaryota</taxon>
        <taxon>Metazoa</taxon>
        <taxon>Ecdysozoa</taxon>
        <taxon>Arthropoda</taxon>
        <taxon>Hexapoda</taxon>
        <taxon>Insecta</taxon>
        <taxon>Pterygota</taxon>
        <taxon>Neoptera</taxon>
        <taxon>Paraneoptera</taxon>
        <taxon>Hemiptera</taxon>
        <taxon>Heteroptera</taxon>
        <taxon>Panheteroptera</taxon>
        <taxon>Cimicomorpha</taxon>
        <taxon>Reduviidae</taxon>
        <taxon>Harpactorinae</taxon>
        <taxon>Harpactorini</taxon>
        <taxon>Rhynocoris</taxon>
    </lineage>
</organism>
<dbReference type="EMBL" id="JAPXFL010000005">
    <property type="protein sequence ID" value="KAK9506961.1"/>
    <property type="molecule type" value="Genomic_DNA"/>
</dbReference>
<name>A0AAW1D7I5_9HEMI</name>
<keyword evidence="2" id="KW-1185">Reference proteome</keyword>
<comment type="caution">
    <text evidence="1">The sequence shown here is derived from an EMBL/GenBank/DDBJ whole genome shotgun (WGS) entry which is preliminary data.</text>
</comment>
<dbReference type="AlphaFoldDB" id="A0AAW1D7I5"/>
<proteinExistence type="predicted"/>
<accession>A0AAW1D7I5</accession>
<evidence type="ECO:0000313" key="2">
    <source>
        <dbReference type="Proteomes" id="UP001461498"/>
    </source>
</evidence>
<sequence length="152" mass="17878">MALSYSMMTYYQNLAFILILITWMFKYSVTKGEHIGEHQKFYITHIPIRHVHHIPAFYHQLFHLHHGHGTFHGPHHEHGTFHGDSTLTHHDAATTTTRTPSSFQVHPEWNSYLTYKRSIFNVNDDTYQDNSDKYKSQDSFLSPMDKVYACPN</sequence>